<dbReference type="PANTHER" id="PTHR11669:SF8">
    <property type="entry name" value="DNA POLYMERASE III SUBUNIT DELTA"/>
    <property type="match status" value="1"/>
</dbReference>
<keyword evidence="2" id="KW-1185">Reference proteome</keyword>
<dbReference type="GO" id="GO:0009360">
    <property type="term" value="C:DNA polymerase III complex"/>
    <property type="evidence" value="ECO:0007669"/>
    <property type="project" value="TreeGrafter"/>
</dbReference>
<dbReference type="Pfam" id="PF13177">
    <property type="entry name" value="DNA_pol3_delta2"/>
    <property type="match status" value="1"/>
</dbReference>
<proteinExistence type="predicted"/>
<organism evidence="1 2">
    <name type="scientific">Litorimonas taeanensis</name>
    <dbReference type="NCBI Taxonomy" id="568099"/>
    <lineage>
        <taxon>Bacteria</taxon>
        <taxon>Pseudomonadati</taxon>
        <taxon>Pseudomonadota</taxon>
        <taxon>Alphaproteobacteria</taxon>
        <taxon>Maricaulales</taxon>
        <taxon>Robiginitomaculaceae</taxon>
    </lineage>
</organism>
<dbReference type="AlphaFoldDB" id="A0A420WK21"/>
<sequence length="354" mass="38783">MAKGFDTEPLPESDRAPACLHPRETYDLLGHSEAERRFIQAQQSGRLHHAWLLTGPPGIGKATLAYRMSRALLGGQSLMPESLNIPKSDPISQRIESRGHGNLFVVNRPWDSKTKKFKQDIPVDLIRSVGEFLQGTAAEDKESRVVIIDSADDLNRNAENALLKMLEEPPSKTVMILLSSSPGRLLPTIRSRCMAVPLKAVPKADIVDWLSRQGQGSKDMVEACANLSRGGPGKAMALAQNASEVLMPLKRFMESLDTGRVSIDIGIAKSLATQNAAVARALFWDVLEDSIQACAVYSQTDLWEGAFAPPNNKRNPEKWLKAWSLIREQKAIEAAINTDKTATLLNTLSAVRAA</sequence>
<name>A0A420WK21_9PROT</name>
<evidence type="ECO:0000313" key="1">
    <source>
        <dbReference type="EMBL" id="RKQ71373.1"/>
    </source>
</evidence>
<protein>
    <submittedName>
        <fullName evidence="1">DNA polymerase III delta prime subunit</fullName>
    </submittedName>
</protein>
<dbReference type="NCBIfam" id="NF005677">
    <property type="entry name" value="PRK07471.1"/>
    <property type="match status" value="1"/>
</dbReference>
<dbReference type="GO" id="GO:0006261">
    <property type="term" value="P:DNA-templated DNA replication"/>
    <property type="evidence" value="ECO:0007669"/>
    <property type="project" value="TreeGrafter"/>
</dbReference>
<reference evidence="1 2" key="1">
    <citation type="submission" date="2018-10" db="EMBL/GenBank/DDBJ databases">
        <title>Genomic Encyclopedia of Type Strains, Phase IV (KMG-IV): sequencing the most valuable type-strain genomes for metagenomic binning, comparative biology and taxonomic classification.</title>
        <authorList>
            <person name="Goeker M."/>
        </authorList>
    </citation>
    <scope>NUCLEOTIDE SEQUENCE [LARGE SCALE GENOMIC DNA]</scope>
    <source>
        <strain evidence="1 2">DSM 22008</strain>
    </source>
</reference>
<dbReference type="RefSeq" id="WP_121099150.1">
    <property type="nucleotide sequence ID" value="NZ_RBII01000001.1"/>
</dbReference>
<evidence type="ECO:0000313" key="2">
    <source>
        <dbReference type="Proteomes" id="UP000282211"/>
    </source>
</evidence>
<gene>
    <name evidence="1" type="ORF">DES40_0688</name>
</gene>
<dbReference type="InterPro" id="IPR050238">
    <property type="entry name" value="DNA_Rep/Repair_Clamp_Loader"/>
</dbReference>
<dbReference type="SUPFAM" id="SSF52540">
    <property type="entry name" value="P-loop containing nucleoside triphosphate hydrolases"/>
    <property type="match status" value="1"/>
</dbReference>
<dbReference type="OrthoDB" id="9810148at2"/>
<dbReference type="Gene3D" id="3.40.50.300">
    <property type="entry name" value="P-loop containing nucleotide triphosphate hydrolases"/>
    <property type="match status" value="1"/>
</dbReference>
<dbReference type="FunCoup" id="A0A420WK21">
    <property type="interactions" value="165"/>
</dbReference>
<dbReference type="InParanoid" id="A0A420WK21"/>
<dbReference type="Proteomes" id="UP000282211">
    <property type="component" value="Unassembled WGS sequence"/>
</dbReference>
<dbReference type="PANTHER" id="PTHR11669">
    <property type="entry name" value="REPLICATION FACTOR C / DNA POLYMERASE III GAMMA-TAU SUBUNIT"/>
    <property type="match status" value="1"/>
</dbReference>
<dbReference type="InterPro" id="IPR027417">
    <property type="entry name" value="P-loop_NTPase"/>
</dbReference>
<comment type="caution">
    <text evidence="1">The sequence shown here is derived from an EMBL/GenBank/DDBJ whole genome shotgun (WGS) entry which is preliminary data.</text>
</comment>
<accession>A0A420WK21</accession>
<dbReference type="EMBL" id="RBII01000001">
    <property type="protein sequence ID" value="RKQ71373.1"/>
    <property type="molecule type" value="Genomic_DNA"/>
</dbReference>